<proteinExistence type="predicted"/>
<evidence type="ECO:0000313" key="2">
    <source>
        <dbReference type="WBParaSite" id="nRc.2.0.1.t26206-RA"/>
    </source>
</evidence>
<protein>
    <submittedName>
        <fullName evidence="2">Uncharacterized protein</fullName>
    </submittedName>
</protein>
<accession>A0A915JJG4</accession>
<sequence>MLNIDRGNANDTIYRPLNQSSPRAAKTLRTALVHITDKKNCRQKKGVVFKNTQQNSKKFTATRYCKVAKRETEEIKVIPNDKRYLSIEMRFQNCFQVTEFRRAGVRTRIFFAIGEGALVLRLVV</sequence>
<dbReference type="Proteomes" id="UP000887565">
    <property type="component" value="Unplaced"/>
</dbReference>
<name>A0A915JJG4_ROMCU</name>
<keyword evidence="1" id="KW-1185">Reference proteome</keyword>
<reference evidence="2" key="1">
    <citation type="submission" date="2022-11" db="UniProtKB">
        <authorList>
            <consortium name="WormBaseParasite"/>
        </authorList>
    </citation>
    <scope>IDENTIFICATION</scope>
</reference>
<dbReference type="WBParaSite" id="nRc.2.0.1.t26206-RA">
    <property type="protein sequence ID" value="nRc.2.0.1.t26206-RA"/>
    <property type="gene ID" value="nRc.2.0.1.g26206"/>
</dbReference>
<organism evidence="1 2">
    <name type="scientific">Romanomermis culicivorax</name>
    <name type="common">Nematode worm</name>
    <dbReference type="NCBI Taxonomy" id="13658"/>
    <lineage>
        <taxon>Eukaryota</taxon>
        <taxon>Metazoa</taxon>
        <taxon>Ecdysozoa</taxon>
        <taxon>Nematoda</taxon>
        <taxon>Enoplea</taxon>
        <taxon>Dorylaimia</taxon>
        <taxon>Mermithida</taxon>
        <taxon>Mermithoidea</taxon>
        <taxon>Mermithidae</taxon>
        <taxon>Romanomermis</taxon>
    </lineage>
</organism>
<evidence type="ECO:0000313" key="1">
    <source>
        <dbReference type="Proteomes" id="UP000887565"/>
    </source>
</evidence>
<dbReference type="AlphaFoldDB" id="A0A915JJG4"/>